<protein>
    <recommendedName>
        <fullName evidence="3">Ava_C0101 and related proteins</fullName>
    </recommendedName>
</protein>
<dbReference type="OrthoDB" id="9800945at2"/>
<dbReference type="RefSeq" id="WP_091375506.1">
    <property type="nucleotide sequence ID" value="NZ_LT629740.1"/>
</dbReference>
<sequence length="312" mass="35331">MPITNICPKKWPELAFESLKDTLATVQLWTQIVGKIRLIKTPWINHSWHVTLYVSPRGLTTGSIPYVDGNFQIDFDFVAHELLIIASNGKTEKLNLYPRTVASFYAELFKKLDAMGIEAKIYAKPNELDPAIPFAQDEVHKSYDAVQMNLYWQALVNINSVFVKFRSEFTGKCSPVHLFWGAFDLAVTRFSGREAPLHPGGAPNMPDRVMQEAYSHEVSSAGFWGGSEQFPHPAFYAYCYPTPADFGEQVVEPSEAFYSNEMGEFFLLYEVVQRSENPAAKLLQFLRSTYIAAAKTGNWDSHLQCDLTGYEK</sequence>
<dbReference type="Proteomes" id="UP000199679">
    <property type="component" value="Chromosome I"/>
</dbReference>
<proteinExistence type="predicted"/>
<organism evidence="1 2">
    <name type="scientific">Mucilaginibacter mallensis</name>
    <dbReference type="NCBI Taxonomy" id="652787"/>
    <lineage>
        <taxon>Bacteria</taxon>
        <taxon>Pseudomonadati</taxon>
        <taxon>Bacteroidota</taxon>
        <taxon>Sphingobacteriia</taxon>
        <taxon>Sphingobacteriales</taxon>
        <taxon>Sphingobacteriaceae</taxon>
        <taxon>Mucilaginibacter</taxon>
    </lineage>
</organism>
<evidence type="ECO:0000313" key="2">
    <source>
        <dbReference type="Proteomes" id="UP000199679"/>
    </source>
</evidence>
<dbReference type="STRING" id="652787.SAMN05216490_3403"/>
<dbReference type="EMBL" id="LT629740">
    <property type="protein sequence ID" value="SDT41662.1"/>
    <property type="molecule type" value="Genomic_DNA"/>
</dbReference>
<reference evidence="1 2" key="1">
    <citation type="submission" date="2016-10" db="EMBL/GenBank/DDBJ databases">
        <authorList>
            <person name="de Groot N.N."/>
        </authorList>
    </citation>
    <scope>NUCLEOTIDE SEQUENCE [LARGE SCALE GENOMIC DNA]</scope>
    <source>
        <strain evidence="1 2">MP1X4</strain>
    </source>
</reference>
<accession>A0A1H2A788</accession>
<dbReference type="Pfam" id="PF19459">
    <property type="entry name" value="DUF5996"/>
    <property type="match status" value="1"/>
</dbReference>
<evidence type="ECO:0000313" key="1">
    <source>
        <dbReference type="EMBL" id="SDT41662.1"/>
    </source>
</evidence>
<keyword evidence="2" id="KW-1185">Reference proteome</keyword>
<evidence type="ECO:0008006" key="3">
    <source>
        <dbReference type="Google" id="ProtNLM"/>
    </source>
</evidence>
<name>A0A1H2A788_MUCMA</name>
<dbReference type="InterPro" id="IPR046038">
    <property type="entry name" value="DUF5996"/>
</dbReference>
<dbReference type="AlphaFoldDB" id="A0A1H2A788"/>
<gene>
    <name evidence="1" type="ORF">SAMN05216490_3403</name>
</gene>